<accession>A0AB39BRI0</accession>
<dbReference type="Gene3D" id="3.30.70.1880">
    <property type="entry name" value="Protein of unknown function DUF881"/>
    <property type="match status" value="1"/>
</dbReference>
<protein>
    <submittedName>
        <fullName evidence="3">DUF881 domain-containing protein</fullName>
    </submittedName>
</protein>
<evidence type="ECO:0000256" key="1">
    <source>
        <dbReference type="ARBA" id="ARBA00009108"/>
    </source>
</evidence>
<keyword evidence="2" id="KW-0175">Coiled coil</keyword>
<name>A0AB39BRI0_9BACI</name>
<dbReference type="PANTHER" id="PTHR37313">
    <property type="entry name" value="UPF0749 PROTEIN RV1825"/>
    <property type="match status" value="1"/>
</dbReference>
<feature type="coiled-coil region" evidence="2">
    <location>
        <begin position="29"/>
        <end position="63"/>
    </location>
</feature>
<evidence type="ECO:0000313" key="3">
    <source>
        <dbReference type="EMBL" id="XDI36565.1"/>
    </source>
</evidence>
<gene>
    <name evidence="3" type="ORF">AB3N04_18095</name>
</gene>
<reference evidence="3" key="1">
    <citation type="submission" date="2024-07" db="EMBL/GenBank/DDBJ databases">
        <title>Identification and characteristics of an arsenic-resistant bacterial isolate, which belongs to a novel species.</title>
        <authorList>
            <person name="Juszczyk A."/>
            <person name="Kowalczyk A."/>
            <person name="Was K."/>
            <person name="Kosowicz W."/>
            <person name="Budzyn A."/>
            <person name="Latowski D."/>
        </authorList>
    </citation>
    <scope>NUCLEOTIDE SEQUENCE</scope>
    <source>
        <strain evidence="3">As8PL</strain>
    </source>
</reference>
<dbReference type="Pfam" id="PF05949">
    <property type="entry name" value="DUF881"/>
    <property type="match status" value="1"/>
</dbReference>
<proteinExistence type="inferred from homology"/>
<comment type="similarity">
    <text evidence="1">Belongs to the UPF0749 family.</text>
</comment>
<dbReference type="PANTHER" id="PTHR37313:SF2">
    <property type="entry name" value="UPF0749 PROTEIN YLXX"/>
    <property type="match status" value="1"/>
</dbReference>
<dbReference type="AlphaFoldDB" id="A0AB39BRI0"/>
<organism evidence="3">
    <name type="scientific">Alkalihalophilus sp. As8PL</name>
    <dbReference type="NCBI Taxonomy" id="3237103"/>
    <lineage>
        <taxon>Bacteria</taxon>
        <taxon>Bacillati</taxon>
        <taxon>Bacillota</taxon>
        <taxon>Bacilli</taxon>
        <taxon>Bacillales</taxon>
        <taxon>Bacillaceae</taxon>
        <taxon>Alkalihalophilus</taxon>
    </lineage>
</organism>
<evidence type="ECO:0000256" key="2">
    <source>
        <dbReference type="SAM" id="Coils"/>
    </source>
</evidence>
<dbReference type="EMBL" id="CP162551">
    <property type="protein sequence ID" value="XDI36565.1"/>
    <property type="molecule type" value="Genomic_DNA"/>
</dbReference>
<dbReference type="InterPro" id="IPR010273">
    <property type="entry name" value="DUF881"/>
</dbReference>
<sequence length="235" mass="27303">MNRKWIFTFVAFVIGFMLAIQFKTTQEPVVRDTRDIRELRNEVEQEREREQQLSSEIKKAQDLLAQYGHTLDEDHENIDVVLDQQIADLRTEAGLTEVRGAGVVITIEPFYDELSPNHMRRTPTPERFRYLINELNVNGADSIAVADERLISTSAFRDVNGITHLNYRRLPPLPLEVKVLTDDPERLHNRMVVSESVEYFEIDGFLLTVEQVDDLILPGYDQTPRVRYMEEVKEG</sequence>
<dbReference type="RefSeq" id="WP_368503994.1">
    <property type="nucleotide sequence ID" value="NZ_CP162551.1"/>
</dbReference>